<feature type="compositionally biased region" description="Acidic residues" evidence="1">
    <location>
        <begin position="228"/>
        <end position="250"/>
    </location>
</feature>
<proteinExistence type="predicted"/>
<organism evidence="2 3">
    <name type="scientific">Orbilia brochopaga</name>
    <dbReference type="NCBI Taxonomy" id="3140254"/>
    <lineage>
        <taxon>Eukaryota</taxon>
        <taxon>Fungi</taxon>
        <taxon>Dikarya</taxon>
        <taxon>Ascomycota</taxon>
        <taxon>Pezizomycotina</taxon>
        <taxon>Orbiliomycetes</taxon>
        <taxon>Orbiliales</taxon>
        <taxon>Orbiliaceae</taxon>
        <taxon>Orbilia</taxon>
    </lineage>
</organism>
<evidence type="ECO:0000313" key="3">
    <source>
        <dbReference type="Proteomes" id="UP001375240"/>
    </source>
</evidence>
<dbReference type="EMBL" id="JAVHNQ010000005">
    <property type="protein sequence ID" value="KAK6347259.1"/>
    <property type="molecule type" value="Genomic_DNA"/>
</dbReference>
<dbReference type="Proteomes" id="UP001375240">
    <property type="component" value="Unassembled WGS sequence"/>
</dbReference>
<sequence length="542" mass="58139">MAAMNITQARKIALAQFLKAAAGLASDFETGKTAATTILEWLTRDQDELLDELVGLLPKGDVEGLEDPVVKVLDIVRSIIPASDISTPVQEAREAADDELVATTASHSSAPQASTRWADYDDDEEEYVPEILRSTAEQPAVVMAGGRAGDEPAVATAQDPALPADGRWMEGRNTSCGPLELAVEKVPELAVAMAHGDLAGCEPAVVVAPESAPLGVSRCLSRLGHRDEEDEDEYDDEDDGDDGMGVEEGDEQSRFPPYMHSNDSQLSLGSSYPEAERHPYASEIQDPGFRGYWIDECGNRRCYVGDGEYLVDEHGEYVKEGYYWDRHPFTPPMSVYERMTLANDAEAVGTPGELRCKRAGNKMFKPNIKAIGERMRAKIALAGKDSQLASVGVVDIPSIATTSTTEVAAGAVDVKQEQSAEKPEEQPSNEVEAGAILMTPPPEASGSSDSNGASSASLEATTPPTTATPTPPMTPLEFLISRGLYRDKLGTGPPLPPPPAKRKGVWGRRHAWAAKVRGEVKSLRATVGNTLVDKLTIRAGAW</sequence>
<reference evidence="2 3" key="1">
    <citation type="submission" date="2019-10" db="EMBL/GenBank/DDBJ databases">
        <authorList>
            <person name="Palmer J.M."/>
        </authorList>
    </citation>
    <scope>NUCLEOTIDE SEQUENCE [LARGE SCALE GENOMIC DNA]</scope>
    <source>
        <strain evidence="2 3">TWF696</strain>
    </source>
</reference>
<evidence type="ECO:0000256" key="1">
    <source>
        <dbReference type="SAM" id="MobiDB-lite"/>
    </source>
</evidence>
<comment type="caution">
    <text evidence="2">The sequence shown here is derived from an EMBL/GenBank/DDBJ whole genome shotgun (WGS) entry which is preliminary data.</text>
</comment>
<evidence type="ECO:0000313" key="2">
    <source>
        <dbReference type="EMBL" id="KAK6347259.1"/>
    </source>
</evidence>
<feature type="region of interest" description="Disordered" evidence="1">
    <location>
        <begin position="487"/>
        <end position="506"/>
    </location>
</feature>
<gene>
    <name evidence="2" type="ORF">TWF696_007331</name>
</gene>
<accession>A0AAV9UT30</accession>
<name>A0AAV9UT30_9PEZI</name>
<keyword evidence="3" id="KW-1185">Reference proteome</keyword>
<dbReference type="AlphaFoldDB" id="A0AAV9UT30"/>
<feature type="region of interest" description="Disordered" evidence="1">
    <location>
        <begin position="438"/>
        <end position="475"/>
    </location>
</feature>
<feature type="region of interest" description="Disordered" evidence="1">
    <location>
        <begin position="223"/>
        <end position="274"/>
    </location>
</feature>
<feature type="compositionally biased region" description="Low complexity" evidence="1">
    <location>
        <begin position="444"/>
        <end position="468"/>
    </location>
</feature>
<feature type="compositionally biased region" description="Polar residues" evidence="1">
    <location>
        <begin position="261"/>
        <end position="270"/>
    </location>
</feature>
<protein>
    <submittedName>
        <fullName evidence="2">Uncharacterized protein</fullName>
    </submittedName>
</protein>